<name>A0A0A9DG06_ARUDO</name>
<accession>A0A0A9DG06</accession>
<reference evidence="1" key="2">
    <citation type="journal article" date="2015" name="Data Brief">
        <title>Shoot transcriptome of the giant reed, Arundo donax.</title>
        <authorList>
            <person name="Barrero R.A."/>
            <person name="Guerrero F.D."/>
            <person name="Moolhuijzen P."/>
            <person name="Goolsby J.A."/>
            <person name="Tidwell J."/>
            <person name="Bellgard S.E."/>
            <person name="Bellgard M.I."/>
        </authorList>
    </citation>
    <scope>NUCLEOTIDE SEQUENCE</scope>
    <source>
        <tissue evidence="1">Shoot tissue taken approximately 20 cm above the soil surface</tissue>
    </source>
</reference>
<reference evidence="1" key="1">
    <citation type="submission" date="2014-09" db="EMBL/GenBank/DDBJ databases">
        <authorList>
            <person name="Magalhaes I.L.F."/>
            <person name="Oliveira U."/>
            <person name="Santos F.R."/>
            <person name="Vidigal T.H.D.A."/>
            <person name="Brescovit A.D."/>
            <person name="Santos A.J."/>
        </authorList>
    </citation>
    <scope>NUCLEOTIDE SEQUENCE</scope>
    <source>
        <tissue evidence="1">Shoot tissue taken approximately 20 cm above the soil surface</tissue>
    </source>
</reference>
<evidence type="ECO:0000313" key="1">
    <source>
        <dbReference type="EMBL" id="JAD82687.1"/>
    </source>
</evidence>
<dbReference type="AlphaFoldDB" id="A0A0A9DG06"/>
<dbReference type="EMBL" id="GBRH01215208">
    <property type="protein sequence ID" value="JAD82687.1"/>
    <property type="molecule type" value="Transcribed_RNA"/>
</dbReference>
<organism evidence="1">
    <name type="scientific">Arundo donax</name>
    <name type="common">Giant reed</name>
    <name type="synonym">Donax arundinaceus</name>
    <dbReference type="NCBI Taxonomy" id="35708"/>
    <lineage>
        <taxon>Eukaryota</taxon>
        <taxon>Viridiplantae</taxon>
        <taxon>Streptophyta</taxon>
        <taxon>Embryophyta</taxon>
        <taxon>Tracheophyta</taxon>
        <taxon>Spermatophyta</taxon>
        <taxon>Magnoliopsida</taxon>
        <taxon>Liliopsida</taxon>
        <taxon>Poales</taxon>
        <taxon>Poaceae</taxon>
        <taxon>PACMAD clade</taxon>
        <taxon>Arundinoideae</taxon>
        <taxon>Arundineae</taxon>
        <taxon>Arundo</taxon>
    </lineage>
</organism>
<sequence>MFRVMSFVPRPVASIEIGPASCNKQIRAVTDCKRYISKQIKTPESGQISQTFLKRIGSGGTHGCCSSGRRGQQVTVGPHSGSVLPSSGLILGRWPDAEGSVQGPCSGAWRRGVVTVTRRSSGEGYGGGVWRRR</sequence>
<protein>
    <submittedName>
        <fullName evidence="1">Uncharacterized protein</fullName>
    </submittedName>
</protein>
<proteinExistence type="predicted"/>